<comment type="caution">
    <text evidence="1">The sequence shown here is derived from an EMBL/GenBank/DDBJ whole genome shotgun (WGS) entry which is preliminary data.</text>
</comment>
<dbReference type="EMBL" id="BARW01041272">
    <property type="protein sequence ID" value="GAJ23483.1"/>
    <property type="molecule type" value="Genomic_DNA"/>
</dbReference>
<evidence type="ECO:0000313" key="1">
    <source>
        <dbReference type="EMBL" id="GAJ23483.1"/>
    </source>
</evidence>
<accession>X1V177</accession>
<name>X1V177_9ZZZZ</name>
<proteinExistence type="predicted"/>
<organism evidence="1">
    <name type="scientific">marine sediment metagenome</name>
    <dbReference type="NCBI Taxonomy" id="412755"/>
    <lineage>
        <taxon>unclassified sequences</taxon>
        <taxon>metagenomes</taxon>
        <taxon>ecological metagenomes</taxon>
    </lineage>
</organism>
<reference evidence="1" key="1">
    <citation type="journal article" date="2014" name="Front. Microbiol.">
        <title>High frequency of phylogenetically diverse reductive dehalogenase-homologous genes in deep subseafloor sedimentary metagenomes.</title>
        <authorList>
            <person name="Kawai M."/>
            <person name="Futagami T."/>
            <person name="Toyoda A."/>
            <person name="Takaki Y."/>
            <person name="Nishi S."/>
            <person name="Hori S."/>
            <person name="Arai W."/>
            <person name="Tsubouchi T."/>
            <person name="Morono Y."/>
            <person name="Uchiyama I."/>
            <person name="Ito T."/>
            <person name="Fujiyama A."/>
            <person name="Inagaki F."/>
            <person name="Takami H."/>
        </authorList>
    </citation>
    <scope>NUCLEOTIDE SEQUENCE</scope>
    <source>
        <strain evidence="1">Expedition CK06-06</strain>
    </source>
</reference>
<gene>
    <name evidence="1" type="ORF">S12H4_61900</name>
</gene>
<protein>
    <submittedName>
        <fullName evidence="1">Uncharacterized protein</fullName>
    </submittedName>
</protein>
<sequence length="48" mass="6143">MAQLFDIEPTWKEIYYEVYPERKRDKTFSSRDLIRFFQHNLDEYEQEH</sequence>
<feature type="non-terminal residue" evidence="1">
    <location>
        <position position="48"/>
    </location>
</feature>
<dbReference type="AlphaFoldDB" id="X1V177"/>